<dbReference type="InterPro" id="IPR005106">
    <property type="entry name" value="Asp/hSer_DH_NAD-bd"/>
</dbReference>
<dbReference type="PANTHER" id="PTHR31873:SF6">
    <property type="entry name" value="ASPARTATE DEHYDROGENASE DOMAIN-CONTAINING PROTEIN"/>
    <property type="match status" value="1"/>
</dbReference>
<feature type="domain" description="Aspartate dehydrogenase" evidence="7">
    <location>
        <begin position="164"/>
        <end position="251"/>
    </location>
</feature>
<sequence>MIPIRIGLIGKGNLGLFLLRKINIEKLLPNCKIIAMLDEREKAKDELPVLAEKYDCKVFQDIHTFLQTDIDIVVECATIDTAKLYALEVIKKKDLMLISIGAYADSAFADLLNVSAQESGHRVYLPSGAIGGLDALKAAKFAGGVESVTLTTRKPANSLSDEIITEKKILFEGSALDAIKLFPKNANVAIVLSLAGIGMERTSVRIIADPSVTQNIHHIEVVGAFGEFAMMIKNNPSPDNPKTSYITGASILAALANLENSVAIGT</sequence>
<evidence type="ECO:0000313" key="9">
    <source>
        <dbReference type="EMBL" id="MDN4607861.1"/>
    </source>
</evidence>
<dbReference type="InterPro" id="IPR020626">
    <property type="entry name" value="Asp_DH_prok"/>
</dbReference>
<keyword evidence="2 6" id="KW-0662">Pyridine nucleotide biosynthesis</keyword>
<comment type="pathway">
    <text evidence="6">Cofactor biosynthesis; NAD(+) biosynthesis; iminoaspartate from L-aspartate (dehydrogenase route): step 1/1.</text>
</comment>
<comment type="function">
    <text evidence="6">Specifically catalyzes the NAD or NADP-dependent dehydrogenation of L-aspartate to iminoaspartate.</text>
</comment>
<comment type="caution">
    <text evidence="9">The sequence shown here is derived from an EMBL/GenBank/DDBJ whole genome shotgun (WGS) entry which is preliminary data.</text>
</comment>
<dbReference type="PIRSF" id="PIRSF005227">
    <property type="entry name" value="Asp_dh_NAD_syn"/>
    <property type="match status" value="1"/>
</dbReference>
<evidence type="ECO:0000256" key="4">
    <source>
        <dbReference type="ARBA" id="ARBA00023002"/>
    </source>
</evidence>
<evidence type="ECO:0000256" key="3">
    <source>
        <dbReference type="ARBA" id="ARBA00022857"/>
    </source>
</evidence>
<dbReference type="Proteomes" id="UP001175097">
    <property type="component" value="Unassembled WGS sequence"/>
</dbReference>
<organism evidence="9 10">
    <name type="scientific">Sporosarcina highlanderae</name>
    <dbReference type="NCBI Taxonomy" id="3035916"/>
    <lineage>
        <taxon>Bacteria</taxon>
        <taxon>Bacillati</taxon>
        <taxon>Bacillota</taxon>
        <taxon>Bacilli</taxon>
        <taxon>Bacillales</taxon>
        <taxon>Caryophanaceae</taxon>
        <taxon>Sporosarcina</taxon>
    </lineage>
</organism>
<evidence type="ECO:0000256" key="1">
    <source>
        <dbReference type="ARBA" id="ARBA00008331"/>
    </source>
</evidence>
<dbReference type="NCBIfam" id="NF009829">
    <property type="entry name" value="PRK13303.1-4"/>
    <property type="match status" value="1"/>
</dbReference>
<dbReference type="InterPro" id="IPR011182">
    <property type="entry name" value="L-Asp_DH"/>
</dbReference>
<feature type="binding site" evidence="6">
    <location>
        <position position="129"/>
    </location>
    <ligand>
        <name>NAD(+)</name>
        <dbReference type="ChEBI" id="CHEBI:57540"/>
    </ligand>
</feature>
<dbReference type="Pfam" id="PF03447">
    <property type="entry name" value="NAD_binding_3"/>
    <property type="match status" value="1"/>
</dbReference>
<dbReference type="RefSeq" id="WP_301243624.1">
    <property type="nucleotide sequence ID" value="NZ_JAROCC010000007.1"/>
</dbReference>
<evidence type="ECO:0000256" key="6">
    <source>
        <dbReference type="HAMAP-Rule" id="MF_01265"/>
    </source>
</evidence>
<dbReference type="InterPro" id="IPR022487">
    <property type="entry name" value="Asp_DH_arc"/>
</dbReference>
<evidence type="ECO:0000256" key="5">
    <source>
        <dbReference type="ARBA" id="ARBA00023027"/>
    </source>
</evidence>
<dbReference type="InterPro" id="IPR036291">
    <property type="entry name" value="NAD(P)-bd_dom_sf"/>
</dbReference>
<feature type="binding site" evidence="6">
    <location>
        <position position="187"/>
    </location>
    <ligand>
        <name>NAD(+)</name>
        <dbReference type="ChEBI" id="CHEBI:57540"/>
    </ligand>
</feature>
<comment type="catalytic activity">
    <reaction evidence="6">
        <text>L-aspartate + NADP(+) + H2O = oxaloacetate + NH4(+) + NADPH + H(+)</text>
        <dbReference type="Rhea" id="RHEA:11784"/>
        <dbReference type="ChEBI" id="CHEBI:15377"/>
        <dbReference type="ChEBI" id="CHEBI:15378"/>
        <dbReference type="ChEBI" id="CHEBI:16452"/>
        <dbReference type="ChEBI" id="CHEBI:28938"/>
        <dbReference type="ChEBI" id="CHEBI:29991"/>
        <dbReference type="ChEBI" id="CHEBI:57783"/>
        <dbReference type="ChEBI" id="CHEBI:58349"/>
        <dbReference type="EC" id="1.4.1.21"/>
    </reaction>
</comment>
<evidence type="ECO:0000259" key="7">
    <source>
        <dbReference type="Pfam" id="PF01958"/>
    </source>
</evidence>
<dbReference type="PANTHER" id="PTHR31873">
    <property type="entry name" value="L-ASPARTATE DEHYDROGENASE-RELATED"/>
    <property type="match status" value="1"/>
</dbReference>
<comment type="catalytic activity">
    <reaction evidence="6">
        <text>L-aspartate + NAD(+) + H2O = oxaloacetate + NH4(+) + NADH + H(+)</text>
        <dbReference type="Rhea" id="RHEA:11788"/>
        <dbReference type="ChEBI" id="CHEBI:15377"/>
        <dbReference type="ChEBI" id="CHEBI:15378"/>
        <dbReference type="ChEBI" id="CHEBI:16452"/>
        <dbReference type="ChEBI" id="CHEBI:28938"/>
        <dbReference type="ChEBI" id="CHEBI:29991"/>
        <dbReference type="ChEBI" id="CHEBI:57540"/>
        <dbReference type="ChEBI" id="CHEBI:57945"/>
        <dbReference type="EC" id="1.4.1.21"/>
    </reaction>
</comment>
<dbReference type="Gene3D" id="3.30.360.10">
    <property type="entry name" value="Dihydrodipicolinate Reductase, domain 2"/>
    <property type="match status" value="1"/>
</dbReference>
<protein>
    <recommendedName>
        <fullName evidence="6">L-aspartate dehydrogenase</fullName>
        <ecNumber evidence="6">1.4.1.21</ecNumber>
    </recommendedName>
</protein>
<dbReference type="Pfam" id="PF01958">
    <property type="entry name" value="Asp_DH_C"/>
    <property type="match status" value="1"/>
</dbReference>
<gene>
    <name evidence="6 9" type="primary">nadX</name>
    <name evidence="9" type="ORF">P5G49_10300</name>
</gene>
<dbReference type="EMBL" id="JAROCC010000007">
    <property type="protein sequence ID" value="MDN4607861.1"/>
    <property type="molecule type" value="Genomic_DNA"/>
</dbReference>
<keyword evidence="5 6" id="KW-0520">NAD</keyword>
<feature type="active site" evidence="6">
    <location>
        <position position="217"/>
    </location>
</feature>
<comment type="similarity">
    <text evidence="1 6">Belongs to the L-aspartate dehydrogenase family.</text>
</comment>
<reference evidence="9" key="1">
    <citation type="submission" date="2023-03" db="EMBL/GenBank/DDBJ databases">
        <title>MT1 and MT2 Draft Genomes of Novel Species.</title>
        <authorList>
            <person name="Venkateswaran K."/>
        </authorList>
    </citation>
    <scope>NUCLEOTIDE SEQUENCE</scope>
    <source>
        <strain evidence="9">F6_3S_P_2</strain>
    </source>
</reference>
<evidence type="ECO:0000256" key="2">
    <source>
        <dbReference type="ARBA" id="ARBA00022642"/>
    </source>
</evidence>
<keyword evidence="10" id="KW-1185">Reference proteome</keyword>
<dbReference type="NCBIfam" id="TIGR03855">
    <property type="entry name" value="NAD_NadX"/>
    <property type="match status" value="1"/>
</dbReference>
<dbReference type="HAMAP" id="MF_01265">
    <property type="entry name" value="NadX"/>
    <property type="match status" value="1"/>
</dbReference>
<dbReference type="NCBIfam" id="NF009828">
    <property type="entry name" value="PRK13303.1-3"/>
    <property type="match status" value="1"/>
</dbReference>
<evidence type="ECO:0000313" key="10">
    <source>
        <dbReference type="Proteomes" id="UP001175097"/>
    </source>
</evidence>
<dbReference type="SUPFAM" id="SSF55347">
    <property type="entry name" value="Glyceraldehyde-3-phosphate dehydrogenase-like, C-terminal domain"/>
    <property type="match status" value="1"/>
</dbReference>
<dbReference type="GO" id="GO:0033735">
    <property type="term" value="F:aspartate dehydrogenase [NAD(P)+] activity"/>
    <property type="evidence" value="ECO:0007669"/>
    <property type="project" value="UniProtKB-EC"/>
</dbReference>
<dbReference type="Gene3D" id="3.40.50.720">
    <property type="entry name" value="NAD(P)-binding Rossmann-like Domain"/>
    <property type="match status" value="1"/>
</dbReference>
<proteinExistence type="inferred from homology"/>
<feature type="domain" description="Aspartate/homoserine dehydrogenase NAD-binding" evidence="8">
    <location>
        <begin position="10"/>
        <end position="126"/>
    </location>
</feature>
<dbReference type="InterPro" id="IPR002811">
    <property type="entry name" value="Asp_DH"/>
</dbReference>
<dbReference type="SUPFAM" id="SSF51735">
    <property type="entry name" value="NAD(P)-binding Rossmann-fold domains"/>
    <property type="match status" value="1"/>
</dbReference>
<evidence type="ECO:0000259" key="8">
    <source>
        <dbReference type="Pfam" id="PF03447"/>
    </source>
</evidence>
<name>A0ABT8JTJ1_9BACL</name>
<dbReference type="EC" id="1.4.1.21" evidence="6"/>
<keyword evidence="4 6" id="KW-0560">Oxidoreductase</keyword>
<comment type="miscellaneous">
    <text evidence="6">The iminoaspartate product is unstable in aqueous solution and can decompose to oxaloacetate and ammonia.</text>
</comment>
<accession>A0ABT8JTJ1</accession>
<keyword evidence="3 6" id="KW-0521">NADP</keyword>